<evidence type="ECO:0000256" key="1">
    <source>
        <dbReference type="PROSITE-ProRule" id="PRU00042"/>
    </source>
</evidence>
<keyword evidence="1" id="KW-0479">Metal-binding</keyword>
<evidence type="ECO:0000259" key="3">
    <source>
        <dbReference type="PROSITE" id="PS50157"/>
    </source>
</evidence>
<evidence type="ECO:0000313" key="5">
    <source>
        <dbReference type="EMBL" id="KAL3098502.1"/>
    </source>
</evidence>
<accession>A0ABD2K6M7</accession>
<evidence type="ECO:0000313" key="4">
    <source>
        <dbReference type="EMBL" id="KAL3098499.1"/>
    </source>
</evidence>
<name>A0ABD2K6M7_9BILA</name>
<reference evidence="5 6" key="1">
    <citation type="submission" date="2024-10" db="EMBL/GenBank/DDBJ databases">
        <authorList>
            <person name="Kim D."/>
        </authorList>
    </citation>
    <scope>NUCLEOTIDE SEQUENCE [LARGE SCALE GENOMIC DNA]</scope>
    <source>
        <strain evidence="5">BH-2024</strain>
    </source>
</reference>
<dbReference type="PROSITE" id="PS50157">
    <property type="entry name" value="ZINC_FINGER_C2H2_2"/>
    <property type="match status" value="1"/>
</dbReference>
<feature type="region of interest" description="Disordered" evidence="2">
    <location>
        <begin position="77"/>
        <end position="98"/>
    </location>
</feature>
<feature type="compositionally biased region" description="Low complexity" evidence="2">
    <location>
        <begin position="121"/>
        <end position="140"/>
    </location>
</feature>
<dbReference type="PROSITE" id="PS00028">
    <property type="entry name" value="ZINC_FINGER_C2H2_1"/>
    <property type="match status" value="1"/>
</dbReference>
<protein>
    <recommendedName>
        <fullName evidence="3">C2H2-type domain-containing protein</fullName>
    </recommendedName>
</protein>
<dbReference type="AlphaFoldDB" id="A0ABD2K6M7"/>
<dbReference type="EMBL" id="JBICBT010000823">
    <property type="protein sequence ID" value="KAL3098502.1"/>
    <property type="molecule type" value="Genomic_DNA"/>
</dbReference>
<dbReference type="EMBL" id="JBICBT010000823">
    <property type="protein sequence ID" value="KAL3098499.1"/>
    <property type="molecule type" value="Genomic_DNA"/>
</dbReference>
<keyword evidence="1" id="KW-0862">Zinc</keyword>
<dbReference type="Proteomes" id="UP001620626">
    <property type="component" value="Unassembled WGS sequence"/>
</dbReference>
<proteinExistence type="predicted"/>
<dbReference type="SMART" id="SM00355">
    <property type="entry name" value="ZnF_C2H2"/>
    <property type="match status" value="1"/>
</dbReference>
<sequence length="151" mass="16216">MLTRVKSPLPLLRPPPGATFSAQTLLLAPTDADPANGGVETAAPTQQQQQQMTLKCSLCEMKFVNAFRLAEHMRLHSAHTDSGSEKRRLRVAKRGEKSRRNATLFAVERAVPSPPIALPKSTSVCSAASSSTSSGVQQFSNGIEEGETEID</sequence>
<dbReference type="InterPro" id="IPR013087">
    <property type="entry name" value="Znf_C2H2_type"/>
</dbReference>
<feature type="compositionally biased region" description="Basic and acidic residues" evidence="2">
    <location>
        <begin position="77"/>
        <end position="86"/>
    </location>
</feature>
<keyword evidence="6" id="KW-1185">Reference proteome</keyword>
<gene>
    <name evidence="4" type="ORF">niasHT_021358</name>
    <name evidence="5" type="ORF">niasHT_021361</name>
</gene>
<keyword evidence="1" id="KW-0863">Zinc-finger</keyword>
<evidence type="ECO:0000313" key="6">
    <source>
        <dbReference type="Proteomes" id="UP001620626"/>
    </source>
</evidence>
<feature type="domain" description="C2H2-type" evidence="3">
    <location>
        <begin position="54"/>
        <end position="81"/>
    </location>
</feature>
<feature type="region of interest" description="Disordered" evidence="2">
    <location>
        <begin position="119"/>
        <end position="151"/>
    </location>
</feature>
<dbReference type="Gene3D" id="3.30.160.60">
    <property type="entry name" value="Classic Zinc Finger"/>
    <property type="match status" value="1"/>
</dbReference>
<dbReference type="GO" id="GO:0008270">
    <property type="term" value="F:zinc ion binding"/>
    <property type="evidence" value="ECO:0007669"/>
    <property type="project" value="UniProtKB-KW"/>
</dbReference>
<evidence type="ECO:0000256" key="2">
    <source>
        <dbReference type="SAM" id="MobiDB-lite"/>
    </source>
</evidence>
<comment type="caution">
    <text evidence="5">The sequence shown here is derived from an EMBL/GenBank/DDBJ whole genome shotgun (WGS) entry which is preliminary data.</text>
</comment>
<organism evidence="5 6">
    <name type="scientific">Heterodera trifolii</name>
    <dbReference type="NCBI Taxonomy" id="157864"/>
    <lineage>
        <taxon>Eukaryota</taxon>
        <taxon>Metazoa</taxon>
        <taxon>Ecdysozoa</taxon>
        <taxon>Nematoda</taxon>
        <taxon>Chromadorea</taxon>
        <taxon>Rhabditida</taxon>
        <taxon>Tylenchina</taxon>
        <taxon>Tylenchomorpha</taxon>
        <taxon>Tylenchoidea</taxon>
        <taxon>Heteroderidae</taxon>
        <taxon>Heteroderinae</taxon>
        <taxon>Heterodera</taxon>
    </lineage>
</organism>